<feature type="signal peptide" evidence="1">
    <location>
        <begin position="1"/>
        <end position="23"/>
    </location>
</feature>
<gene>
    <name evidence="2" type="ORF">CLV81_2078</name>
</gene>
<feature type="chain" id="PRO_5015641637" description="Secreted protein" evidence="1">
    <location>
        <begin position="24"/>
        <end position="253"/>
    </location>
</feature>
<dbReference type="AlphaFoldDB" id="A0A2T0M858"/>
<sequence>MKRVNGKVYLLSLALAVSTISTAQLGASNFSASNADLDASGRNPRLDFAFQQVRNQKPIEKKIKIQGSAYFHEDYRKASIYSGDGIEGVLFLRYDGFRDQFEIKPTTNNEETQVLLPREDIYCVLDGKTAKFKSYNDKKGKFKQGYLFILADLEDMILYERQTKLFKEGKEARTSLELNVPNRFVESRQLFLGKKNGDEEEIQFFKTSKKEVYALFDNEPEASKKIKQFVSKNRLNLKETADVAKVFRYYNTL</sequence>
<proteinExistence type="predicted"/>
<comment type="caution">
    <text evidence="2">The sequence shown here is derived from an EMBL/GenBank/DDBJ whole genome shotgun (WGS) entry which is preliminary data.</text>
</comment>
<dbReference type="Proteomes" id="UP000237640">
    <property type="component" value="Unassembled WGS sequence"/>
</dbReference>
<accession>A0A2T0M858</accession>
<keyword evidence="3" id="KW-1185">Reference proteome</keyword>
<dbReference type="OrthoDB" id="1432123at2"/>
<evidence type="ECO:0000313" key="2">
    <source>
        <dbReference type="EMBL" id="PRX53691.1"/>
    </source>
</evidence>
<evidence type="ECO:0000313" key="3">
    <source>
        <dbReference type="Proteomes" id="UP000237640"/>
    </source>
</evidence>
<evidence type="ECO:0000256" key="1">
    <source>
        <dbReference type="SAM" id="SignalP"/>
    </source>
</evidence>
<dbReference type="EMBL" id="PVYX01000002">
    <property type="protein sequence ID" value="PRX53691.1"/>
    <property type="molecule type" value="Genomic_DNA"/>
</dbReference>
<organism evidence="2 3">
    <name type="scientific">Flagellimonas meridianipacifica</name>
    <dbReference type="NCBI Taxonomy" id="1080225"/>
    <lineage>
        <taxon>Bacteria</taxon>
        <taxon>Pseudomonadati</taxon>
        <taxon>Bacteroidota</taxon>
        <taxon>Flavobacteriia</taxon>
        <taxon>Flavobacteriales</taxon>
        <taxon>Flavobacteriaceae</taxon>
        <taxon>Flagellimonas</taxon>
    </lineage>
</organism>
<reference evidence="2 3" key="1">
    <citation type="submission" date="2018-03" db="EMBL/GenBank/DDBJ databases">
        <title>Genomic Encyclopedia of Archaeal and Bacterial Type Strains, Phase II (KMG-II): from individual species to whole genera.</title>
        <authorList>
            <person name="Goeker M."/>
        </authorList>
    </citation>
    <scope>NUCLEOTIDE SEQUENCE [LARGE SCALE GENOMIC DNA]</scope>
    <source>
        <strain evidence="2 3">DSM 25027</strain>
    </source>
</reference>
<dbReference type="RefSeq" id="WP_106145044.1">
    <property type="nucleotide sequence ID" value="NZ_PVYX01000002.1"/>
</dbReference>
<protein>
    <recommendedName>
        <fullName evidence="4">Secreted protein</fullName>
    </recommendedName>
</protein>
<evidence type="ECO:0008006" key="4">
    <source>
        <dbReference type="Google" id="ProtNLM"/>
    </source>
</evidence>
<name>A0A2T0M858_9FLAO</name>
<keyword evidence="1" id="KW-0732">Signal</keyword>